<proteinExistence type="predicted"/>
<organism evidence="1 2">
    <name type="scientific">Adhaeribacter pallidiroseus</name>
    <dbReference type="NCBI Taxonomy" id="2072847"/>
    <lineage>
        <taxon>Bacteria</taxon>
        <taxon>Pseudomonadati</taxon>
        <taxon>Bacteroidota</taxon>
        <taxon>Cytophagia</taxon>
        <taxon>Cytophagales</taxon>
        <taxon>Hymenobacteraceae</taxon>
        <taxon>Adhaeribacter</taxon>
    </lineage>
</organism>
<gene>
    <name evidence="1" type="ORF">AHMF7616_05020</name>
</gene>
<dbReference type="Proteomes" id="UP000253919">
    <property type="component" value="Unassembled WGS sequence"/>
</dbReference>
<dbReference type="EMBL" id="QASA01000001">
    <property type="protein sequence ID" value="RDC66389.1"/>
    <property type="molecule type" value="Genomic_DNA"/>
</dbReference>
<sequence length="48" mass="5549">MKIKKTRANSSTDWQEKIIIGIKALAFLSALFELVKEVFKFLKEMGVF</sequence>
<dbReference type="OrthoDB" id="9924677at2"/>
<dbReference type="AlphaFoldDB" id="A0A369QUB2"/>
<comment type="caution">
    <text evidence="1">The sequence shown here is derived from an EMBL/GenBank/DDBJ whole genome shotgun (WGS) entry which is preliminary data.</text>
</comment>
<evidence type="ECO:0000313" key="1">
    <source>
        <dbReference type="EMBL" id="RDC66389.1"/>
    </source>
</evidence>
<accession>A0A369QUB2</accession>
<keyword evidence="2" id="KW-1185">Reference proteome</keyword>
<dbReference type="RefSeq" id="WP_158546244.1">
    <property type="nucleotide sequence ID" value="NZ_QASA01000001.1"/>
</dbReference>
<reference evidence="1 2" key="1">
    <citation type="submission" date="2018-04" db="EMBL/GenBank/DDBJ databases">
        <title>Adhaeribacter sp. HMF7616 genome sequencing and assembly.</title>
        <authorList>
            <person name="Kang H."/>
            <person name="Kang J."/>
            <person name="Cha I."/>
            <person name="Kim H."/>
            <person name="Joh K."/>
        </authorList>
    </citation>
    <scope>NUCLEOTIDE SEQUENCE [LARGE SCALE GENOMIC DNA]</scope>
    <source>
        <strain evidence="1 2">HMF7616</strain>
    </source>
</reference>
<evidence type="ECO:0000313" key="2">
    <source>
        <dbReference type="Proteomes" id="UP000253919"/>
    </source>
</evidence>
<name>A0A369QUB2_9BACT</name>
<protein>
    <submittedName>
        <fullName evidence="1">Uncharacterized protein</fullName>
    </submittedName>
</protein>